<dbReference type="Proteomes" id="UP000050317">
    <property type="component" value="Unassembled WGS sequence"/>
</dbReference>
<dbReference type="AlphaFoldDB" id="A0A0Q0K4X6"/>
<gene>
    <name evidence="1" type="ORF">ALO40_102744</name>
</gene>
<evidence type="ECO:0000313" key="2">
    <source>
        <dbReference type="Proteomes" id="UP000050317"/>
    </source>
</evidence>
<organism evidence="1 2">
    <name type="scientific">Pseudomonas syringae pv. viburni</name>
    <dbReference type="NCBI Taxonomy" id="251703"/>
    <lineage>
        <taxon>Bacteria</taxon>
        <taxon>Pseudomonadati</taxon>
        <taxon>Pseudomonadota</taxon>
        <taxon>Gammaproteobacteria</taxon>
        <taxon>Pseudomonadales</taxon>
        <taxon>Pseudomonadaceae</taxon>
        <taxon>Pseudomonas</taxon>
    </lineage>
</organism>
<evidence type="ECO:0000313" key="1">
    <source>
        <dbReference type="EMBL" id="KPZ21694.1"/>
    </source>
</evidence>
<reference evidence="1 2" key="1">
    <citation type="submission" date="2015-09" db="EMBL/GenBank/DDBJ databases">
        <title>Genome announcement of multiple Pseudomonas syringae strains.</title>
        <authorList>
            <person name="Thakur S."/>
            <person name="Wang P.W."/>
            <person name="Gong Y."/>
            <person name="Weir B.S."/>
            <person name="Guttman D.S."/>
        </authorList>
    </citation>
    <scope>NUCLEOTIDE SEQUENCE [LARGE SCALE GENOMIC DNA]</scope>
    <source>
        <strain evidence="1 2">ICMP3963</strain>
    </source>
</reference>
<name>A0A0Q0K4X6_9PSED</name>
<proteinExistence type="predicted"/>
<comment type="caution">
    <text evidence="1">The sequence shown here is derived from an EMBL/GenBank/DDBJ whole genome shotgun (WGS) entry which is preliminary data.</text>
</comment>
<dbReference type="EMBL" id="LJRR01000095">
    <property type="protein sequence ID" value="KPZ21694.1"/>
    <property type="molecule type" value="Genomic_DNA"/>
</dbReference>
<sequence length="39" mass="4539">MHKQRIHGLILIGRNPADFKGAHDNGIRNHWRGQTVHRT</sequence>
<protein>
    <submittedName>
        <fullName evidence="1">Uncharacterized protein</fullName>
    </submittedName>
</protein>
<accession>A0A0Q0K4X6</accession>